<dbReference type="Proteomes" id="UP000431401">
    <property type="component" value="Unassembled WGS sequence"/>
</dbReference>
<name>A0A7K0DPS8_9NOCA</name>
<comment type="caution">
    <text evidence="4">The sequence shown here is derived from an EMBL/GenBank/DDBJ whole genome shotgun (WGS) entry which is preliminary data.</text>
</comment>
<dbReference type="SUPFAM" id="SSF53850">
    <property type="entry name" value="Periplasmic binding protein-like II"/>
    <property type="match status" value="1"/>
</dbReference>
<evidence type="ECO:0000256" key="2">
    <source>
        <dbReference type="SAM" id="SignalP"/>
    </source>
</evidence>
<dbReference type="PANTHER" id="PTHR35936">
    <property type="entry name" value="MEMBRANE-BOUND LYTIC MUREIN TRANSGLYCOSYLASE F"/>
    <property type="match status" value="1"/>
</dbReference>
<proteinExistence type="predicted"/>
<evidence type="ECO:0000259" key="3">
    <source>
        <dbReference type="SMART" id="SM00062"/>
    </source>
</evidence>
<dbReference type="EMBL" id="WEGI01000005">
    <property type="protein sequence ID" value="MQY26824.1"/>
    <property type="molecule type" value="Genomic_DNA"/>
</dbReference>
<dbReference type="RefSeq" id="WP_153341471.1">
    <property type="nucleotide sequence ID" value="NZ_WEGI01000005.1"/>
</dbReference>
<feature type="chain" id="PRO_5038491687" description="Solute-binding protein family 3/N-terminal domain-containing protein" evidence="2">
    <location>
        <begin position="27"/>
        <end position="324"/>
    </location>
</feature>
<dbReference type="PANTHER" id="PTHR35936:SF17">
    <property type="entry name" value="ARGININE-BINDING EXTRACELLULAR PROTEIN ARTP"/>
    <property type="match status" value="1"/>
</dbReference>
<feature type="domain" description="Solute-binding protein family 3/N-terminal" evidence="3">
    <location>
        <begin position="77"/>
        <end position="302"/>
    </location>
</feature>
<dbReference type="InterPro" id="IPR001638">
    <property type="entry name" value="Solute-binding_3/MltF_N"/>
</dbReference>
<gene>
    <name evidence="4" type="ORF">NRB56_23980</name>
</gene>
<dbReference type="Gene3D" id="3.40.190.10">
    <property type="entry name" value="Periplasmic binding protein-like II"/>
    <property type="match status" value="2"/>
</dbReference>
<evidence type="ECO:0000313" key="5">
    <source>
        <dbReference type="Proteomes" id="UP000431401"/>
    </source>
</evidence>
<feature type="signal peptide" evidence="2">
    <location>
        <begin position="1"/>
        <end position="26"/>
    </location>
</feature>
<reference evidence="4 5" key="1">
    <citation type="submission" date="2019-10" db="EMBL/GenBank/DDBJ databases">
        <title>Nocardia macrotermitis sp. nov. and Nocardia aurantia sp. nov., isolated from the gut of fungus growing-termite Macrotermes natalensis.</title>
        <authorList>
            <person name="Benndorf R."/>
            <person name="Schwitalla J."/>
            <person name="Martin K."/>
            <person name="De Beer W."/>
            <person name="Kaster A.-K."/>
            <person name="Vollmers J."/>
            <person name="Poulsen M."/>
            <person name="Beemelmanns C."/>
        </authorList>
    </citation>
    <scope>NUCLEOTIDE SEQUENCE [LARGE SCALE GENOMIC DNA]</scope>
    <source>
        <strain evidence="4 5">RB56</strain>
    </source>
</reference>
<dbReference type="OrthoDB" id="4633994at2"/>
<dbReference type="PROSITE" id="PS51257">
    <property type="entry name" value="PROKAR_LIPOPROTEIN"/>
    <property type="match status" value="1"/>
</dbReference>
<protein>
    <recommendedName>
        <fullName evidence="3">Solute-binding protein family 3/N-terminal domain-containing protein</fullName>
    </recommendedName>
</protein>
<dbReference type="AlphaFoldDB" id="A0A7K0DPS8"/>
<evidence type="ECO:0000313" key="4">
    <source>
        <dbReference type="EMBL" id="MQY26824.1"/>
    </source>
</evidence>
<organism evidence="4 5">
    <name type="scientific">Nocardia aurantia</name>
    <dbReference type="NCBI Taxonomy" id="2585199"/>
    <lineage>
        <taxon>Bacteria</taxon>
        <taxon>Bacillati</taxon>
        <taxon>Actinomycetota</taxon>
        <taxon>Actinomycetes</taxon>
        <taxon>Mycobacteriales</taxon>
        <taxon>Nocardiaceae</taxon>
        <taxon>Nocardia</taxon>
    </lineage>
</organism>
<keyword evidence="5" id="KW-1185">Reference proteome</keyword>
<keyword evidence="1 2" id="KW-0732">Signal</keyword>
<dbReference type="Pfam" id="PF00497">
    <property type="entry name" value="SBP_bac_3"/>
    <property type="match status" value="1"/>
</dbReference>
<dbReference type="SMART" id="SM00062">
    <property type="entry name" value="PBPb"/>
    <property type="match status" value="1"/>
</dbReference>
<accession>A0A7K0DPS8</accession>
<sequence>MPFSRRHVPALTVLAAAVLLTGACSSAEPQANETNSVNGQTYDLSPEQASRIHAGKVDAIAAELPQAYRDRGVLRITGQVGAVPPLGFYATDNKTIIGGEIDLADLVAEVLGLKTEHRNADWAQNFVAIDSGVVDAFVSNVTVTEERKEKYDFATYRLDNVSLEIPKDAGWTYADRKSLAGKRIGVSSGTNQEKLLVDWDKQNQAEGLPKVDIAYYANPNDYFLALTSNRLDGYLGPNPSTQYHASSTGKTKVVATFSGAGTTLQGKIAVLVKKDNGLIKPVHDAIQYLIDQGIYRKWLAHWGLESEAVPASEINPPGLPKQAA</sequence>
<evidence type="ECO:0000256" key="1">
    <source>
        <dbReference type="ARBA" id="ARBA00022729"/>
    </source>
</evidence>